<feature type="domain" description="Ice-binding protein C-terminal" evidence="2">
    <location>
        <begin position="214"/>
        <end position="239"/>
    </location>
</feature>
<evidence type="ECO:0000313" key="3">
    <source>
        <dbReference type="EMBL" id="GGZ08215.1"/>
    </source>
</evidence>
<dbReference type="Proteomes" id="UP000619512">
    <property type="component" value="Unassembled WGS sequence"/>
</dbReference>
<keyword evidence="1" id="KW-0732">Signal</keyword>
<feature type="signal peptide" evidence="1">
    <location>
        <begin position="1"/>
        <end position="20"/>
    </location>
</feature>
<protein>
    <recommendedName>
        <fullName evidence="2">Ice-binding protein C-terminal domain-containing protein</fullName>
    </recommendedName>
</protein>
<organism evidence="3 4">
    <name type="scientific">Pseudoduganella plicata</name>
    <dbReference type="NCBI Taxonomy" id="321984"/>
    <lineage>
        <taxon>Bacteria</taxon>
        <taxon>Pseudomonadati</taxon>
        <taxon>Pseudomonadota</taxon>
        <taxon>Betaproteobacteria</taxon>
        <taxon>Burkholderiales</taxon>
        <taxon>Oxalobacteraceae</taxon>
        <taxon>Telluria group</taxon>
        <taxon>Pseudoduganella</taxon>
    </lineage>
</organism>
<evidence type="ECO:0000259" key="2">
    <source>
        <dbReference type="Pfam" id="PF07589"/>
    </source>
</evidence>
<proteinExistence type="predicted"/>
<dbReference type="InterPro" id="IPR013424">
    <property type="entry name" value="Ice-binding_C"/>
</dbReference>
<name>A0AA87YB65_9BURK</name>
<gene>
    <name evidence="3" type="ORF">GCM10007388_47220</name>
</gene>
<dbReference type="NCBIfam" id="TIGR02595">
    <property type="entry name" value="PEP_CTERM"/>
    <property type="match status" value="1"/>
</dbReference>
<sequence>MKLFAMTGLALAIFSGTAFAAGGTAQAALTVYRYELIDLDPNDNITPSVKFEYSDIWAEATISGQSDIEYIGEGVASASLSVADGSGAATSSDDTHSASMRLGSEGEIRAIGKRDSEFYLSAKTRMVIWGRATVELDVGTLAPDQYARAVAYAHVHSFGSNATDDYGLSLFSPTDGGTASLDQTFALEMVNEGDYDMYAYLEHGAYTEGHITSPVPEPSTWLMLGAGLALTGAIARRRRTAVES</sequence>
<dbReference type="Pfam" id="PF07589">
    <property type="entry name" value="PEP-CTERM"/>
    <property type="match status" value="1"/>
</dbReference>
<comment type="caution">
    <text evidence="3">The sequence shown here is derived from an EMBL/GenBank/DDBJ whole genome shotgun (WGS) entry which is preliminary data.</text>
</comment>
<reference evidence="3" key="2">
    <citation type="submission" date="2022-12" db="EMBL/GenBank/DDBJ databases">
        <authorList>
            <person name="Sun Q."/>
            <person name="Kim S."/>
        </authorList>
    </citation>
    <scope>NUCLEOTIDE SEQUENCE</scope>
    <source>
        <strain evidence="3">KCTC 12344</strain>
    </source>
</reference>
<dbReference type="RefSeq" id="WP_189569315.1">
    <property type="nucleotide sequence ID" value="NZ_BMWW01000011.1"/>
</dbReference>
<evidence type="ECO:0000256" key="1">
    <source>
        <dbReference type="SAM" id="SignalP"/>
    </source>
</evidence>
<feature type="chain" id="PRO_5041702331" description="Ice-binding protein C-terminal domain-containing protein" evidence="1">
    <location>
        <begin position="21"/>
        <end position="244"/>
    </location>
</feature>
<accession>A0AA87YB65</accession>
<dbReference type="EMBL" id="BMWW01000011">
    <property type="protein sequence ID" value="GGZ08215.1"/>
    <property type="molecule type" value="Genomic_DNA"/>
</dbReference>
<reference evidence="3" key="1">
    <citation type="journal article" date="2014" name="Int. J. Syst. Evol. Microbiol.">
        <title>Complete genome sequence of Corynebacterium casei LMG S-19264T (=DSM 44701T), isolated from a smear-ripened cheese.</title>
        <authorList>
            <consortium name="US DOE Joint Genome Institute (JGI-PGF)"/>
            <person name="Walter F."/>
            <person name="Albersmeier A."/>
            <person name="Kalinowski J."/>
            <person name="Ruckert C."/>
        </authorList>
    </citation>
    <scope>NUCLEOTIDE SEQUENCE</scope>
    <source>
        <strain evidence="3">KCTC 12344</strain>
    </source>
</reference>
<evidence type="ECO:0000313" key="4">
    <source>
        <dbReference type="Proteomes" id="UP000619512"/>
    </source>
</evidence>
<dbReference type="AlphaFoldDB" id="A0AA87YB65"/>